<feature type="region of interest" description="Disordered" evidence="1">
    <location>
        <begin position="76"/>
        <end position="106"/>
    </location>
</feature>
<dbReference type="EMBL" id="JAVREP010000022">
    <property type="protein sequence ID" value="MDT0331341.1"/>
    <property type="molecule type" value="Genomic_DNA"/>
</dbReference>
<gene>
    <name evidence="2" type="ORF">RM479_23245</name>
</gene>
<dbReference type="RefSeq" id="WP_311513870.1">
    <property type="nucleotide sequence ID" value="NZ_JAVREP010000022.1"/>
</dbReference>
<protein>
    <submittedName>
        <fullName evidence="2">Uncharacterized protein</fullName>
    </submittedName>
</protein>
<evidence type="ECO:0000313" key="2">
    <source>
        <dbReference type="EMBL" id="MDT0331341.1"/>
    </source>
</evidence>
<organism evidence="2 3">
    <name type="scientific">Nocardiopsis lambiniae</name>
    <dbReference type="NCBI Taxonomy" id="3075539"/>
    <lineage>
        <taxon>Bacteria</taxon>
        <taxon>Bacillati</taxon>
        <taxon>Actinomycetota</taxon>
        <taxon>Actinomycetes</taxon>
        <taxon>Streptosporangiales</taxon>
        <taxon>Nocardiopsidaceae</taxon>
        <taxon>Nocardiopsis</taxon>
    </lineage>
</organism>
<keyword evidence="3" id="KW-1185">Reference proteome</keyword>
<dbReference type="Proteomes" id="UP001183390">
    <property type="component" value="Unassembled WGS sequence"/>
</dbReference>
<evidence type="ECO:0000256" key="1">
    <source>
        <dbReference type="SAM" id="MobiDB-lite"/>
    </source>
</evidence>
<reference evidence="3" key="1">
    <citation type="submission" date="2023-07" db="EMBL/GenBank/DDBJ databases">
        <title>30 novel species of actinomycetes from the DSMZ collection.</title>
        <authorList>
            <person name="Nouioui I."/>
        </authorList>
    </citation>
    <scope>NUCLEOTIDE SEQUENCE [LARGE SCALE GENOMIC DNA]</scope>
    <source>
        <strain evidence="3">DSM 44743</strain>
    </source>
</reference>
<evidence type="ECO:0000313" key="3">
    <source>
        <dbReference type="Proteomes" id="UP001183390"/>
    </source>
</evidence>
<proteinExistence type="predicted"/>
<sequence length="106" mass="12113">MIPPLCGQAALNRNGSRRTCVLDADHPDDHEDLNGWTWQPPATVLERLRTVWGSTHRIAWTGSLWVAVHRDPAAPWRTHVEPTPDQLESRLRQHDTVRPAEPRPHP</sequence>
<name>A0ABU2MHL2_9ACTN</name>
<comment type="caution">
    <text evidence="2">The sequence shown here is derived from an EMBL/GenBank/DDBJ whole genome shotgun (WGS) entry which is preliminary data.</text>
</comment>
<accession>A0ABU2MHL2</accession>